<name>A0A1M3KXJ1_9BACT</name>
<dbReference type="STRING" id="1895771.BGO89_11420"/>
<dbReference type="Pfam" id="PF00196">
    <property type="entry name" value="GerE"/>
    <property type="match status" value="1"/>
</dbReference>
<proteinExistence type="predicted"/>
<dbReference type="CDD" id="cd17535">
    <property type="entry name" value="REC_NarL-like"/>
    <property type="match status" value="1"/>
</dbReference>
<evidence type="ECO:0000313" key="6">
    <source>
        <dbReference type="EMBL" id="OJX57107.1"/>
    </source>
</evidence>
<dbReference type="InterPro" id="IPR011006">
    <property type="entry name" value="CheY-like_superfamily"/>
</dbReference>
<dbReference type="PROSITE" id="PS50110">
    <property type="entry name" value="RESPONSE_REGULATORY"/>
    <property type="match status" value="1"/>
</dbReference>
<evidence type="ECO:0000259" key="4">
    <source>
        <dbReference type="PROSITE" id="PS50043"/>
    </source>
</evidence>
<dbReference type="SMART" id="SM00448">
    <property type="entry name" value="REC"/>
    <property type="match status" value="1"/>
</dbReference>
<evidence type="ECO:0000256" key="2">
    <source>
        <dbReference type="ARBA" id="ARBA00023125"/>
    </source>
</evidence>
<dbReference type="SUPFAM" id="SSF52172">
    <property type="entry name" value="CheY-like"/>
    <property type="match status" value="1"/>
</dbReference>
<reference evidence="6 7" key="1">
    <citation type="submission" date="2016-09" db="EMBL/GenBank/DDBJ databases">
        <title>Genome-resolved meta-omics ties microbial dynamics to process performance in biotechnology for thiocyanate degradation.</title>
        <authorList>
            <person name="Kantor R.S."/>
            <person name="Huddy R.J."/>
            <person name="Iyer R."/>
            <person name="Thomas B.C."/>
            <person name="Brown C.T."/>
            <person name="Anantharaman K."/>
            <person name="Tringe S."/>
            <person name="Hettich R.L."/>
            <person name="Harrison S.T."/>
            <person name="Banfield J.F."/>
        </authorList>
    </citation>
    <scope>NUCLEOTIDE SEQUENCE [LARGE SCALE GENOMIC DNA]</scope>
    <source>
        <strain evidence="6">59-99</strain>
    </source>
</reference>
<dbReference type="CDD" id="cd06170">
    <property type="entry name" value="LuxR_C_like"/>
    <property type="match status" value="1"/>
</dbReference>
<keyword evidence="1 3" id="KW-0597">Phosphoprotein</keyword>
<comment type="caution">
    <text evidence="6">The sequence shown here is derived from an EMBL/GenBank/DDBJ whole genome shotgun (WGS) entry which is preliminary data.</text>
</comment>
<sequence>MTTSNPIRVYMVDDHRSVLEGIKAALLLTSDIHIVGSATDSVAALEEIGQRRNEIDIVLSDVGMPVMDGIELCRKLKSGGTLPYVILLTQYSEAEVRFRAVRADADGYVLKVAGIDEILACLRNVMNGSFAQFERSYYQPTISNRRLGLTETELKILKMIVYDELTSREIAEQLFRSIHTIEQHRKAIMAKLGINSTIGLVKYAYAIGLYNPDSENI</sequence>
<feature type="domain" description="HTH luxR-type" evidence="4">
    <location>
        <begin position="142"/>
        <end position="208"/>
    </location>
</feature>
<dbReference type="PANTHER" id="PTHR43214">
    <property type="entry name" value="TWO-COMPONENT RESPONSE REGULATOR"/>
    <property type="match status" value="1"/>
</dbReference>
<dbReference type="Proteomes" id="UP000184233">
    <property type="component" value="Unassembled WGS sequence"/>
</dbReference>
<dbReference type="InterPro" id="IPR058245">
    <property type="entry name" value="NreC/VraR/RcsB-like_REC"/>
</dbReference>
<evidence type="ECO:0000256" key="3">
    <source>
        <dbReference type="PROSITE-ProRule" id="PRU00169"/>
    </source>
</evidence>
<evidence type="ECO:0008006" key="8">
    <source>
        <dbReference type="Google" id="ProtNLM"/>
    </source>
</evidence>
<evidence type="ECO:0000256" key="1">
    <source>
        <dbReference type="ARBA" id="ARBA00022553"/>
    </source>
</evidence>
<dbReference type="GO" id="GO:0003677">
    <property type="term" value="F:DNA binding"/>
    <property type="evidence" value="ECO:0007669"/>
    <property type="project" value="UniProtKB-KW"/>
</dbReference>
<dbReference type="SMART" id="SM00421">
    <property type="entry name" value="HTH_LUXR"/>
    <property type="match status" value="1"/>
</dbReference>
<dbReference type="PANTHER" id="PTHR43214:SF43">
    <property type="entry name" value="TWO-COMPONENT RESPONSE REGULATOR"/>
    <property type="match status" value="1"/>
</dbReference>
<organism evidence="6 7">
    <name type="scientific">Candidatus Kapaibacterium thiocyanatum</name>
    <dbReference type="NCBI Taxonomy" id="1895771"/>
    <lineage>
        <taxon>Bacteria</taxon>
        <taxon>Pseudomonadati</taxon>
        <taxon>Candidatus Kapaibacteriota</taxon>
        <taxon>Candidatus Kapaibacteriia</taxon>
        <taxon>Candidatus Kapaibacteriales</taxon>
        <taxon>Candidatus Kapaibacteriaceae</taxon>
        <taxon>Candidatus Kapaibacterium</taxon>
    </lineage>
</organism>
<protein>
    <recommendedName>
        <fullName evidence="8">DNA-binding response regulator</fullName>
    </recommendedName>
</protein>
<keyword evidence="2" id="KW-0238">DNA-binding</keyword>
<dbReference type="InterPro" id="IPR039420">
    <property type="entry name" value="WalR-like"/>
</dbReference>
<dbReference type="GO" id="GO:0006355">
    <property type="term" value="P:regulation of DNA-templated transcription"/>
    <property type="evidence" value="ECO:0007669"/>
    <property type="project" value="InterPro"/>
</dbReference>
<gene>
    <name evidence="6" type="ORF">BGO89_11420</name>
</gene>
<feature type="modified residue" description="4-aspartylphosphate" evidence="3">
    <location>
        <position position="61"/>
    </location>
</feature>
<feature type="domain" description="Response regulatory" evidence="5">
    <location>
        <begin position="8"/>
        <end position="126"/>
    </location>
</feature>
<accession>A0A1M3KXJ1</accession>
<evidence type="ECO:0000259" key="5">
    <source>
        <dbReference type="PROSITE" id="PS50110"/>
    </source>
</evidence>
<dbReference type="AlphaFoldDB" id="A0A1M3KXJ1"/>
<dbReference type="InterPro" id="IPR000792">
    <property type="entry name" value="Tscrpt_reg_LuxR_C"/>
</dbReference>
<dbReference type="InterPro" id="IPR001789">
    <property type="entry name" value="Sig_transdc_resp-reg_receiver"/>
</dbReference>
<evidence type="ECO:0000313" key="7">
    <source>
        <dbReference type="Proteomes" id="UP000184233"/>
    </source>
</evidence>
<dbReference type="PROSITE" id="PS50043">
    <property type="entry name" value="HTH_LUXR_2"/>
    <property type="match status" value="1"/>
</dbReference>
<dbReference type="EMBL" id="MKVH01000024">
    <property type="protein sequence ID" value="OJX57107.1"/>
    <property type="molecule type" value="Genomic_DNA"/>
</dbReference>
<dbReference type="GO" id="GO:0000160">
    <property type="term" value="P:phosphorelay signal transduction system"/>
    <property type="evidence" value="ECO:0007669"/>
    <property type="project" value="InterPro"/>
</dbReference>
<dbReference type="Pfam" id="PF00072">
    <property type="entry name" value="Response_reg"/>
    <property type="match status" value="1"/>
</dbReference>
<dbReference type="Gene3D" id="3.40.50.2300">
    <property type="match status" value="1"/>
</dbReference>